<dbReference type="Proteomes" id="UP000050465">
    <property type="component" value="Unassembled WGS sequence"/>
</dbReference>
<reference evidence="11 12" key="1">
    <citation type="submission" date="2015-09" db="EMBL/GenBank/DDBJ databases">
        <title>Identification and resolution of microdiversity through metagenomic sequencing of parallel consortia.</title>
        <authorList>
            <person name="Nelson W.C."/>
            <person name="Romine M.F."/>
            <person name="Lindemann S.R."/>
        </authorList>
    </citation>
    <scope>NUCLEOTIDE SEQUENCE [LARGE SCALE GENOMIC DNA]</scope>
    <source>
        <strain evidence="11">Ana</strain>
    </source>
</reference>
<gene>
    <name evidence="11" type="ORF">HLUCCA11_06490</name>
</gene>
<dbReference type="PANTHER" id="PTHR30221">
    <property type="entry name" value="SMALL-CONDUCTANCE MECHANOSENSITIVE CHANNEL"/>
    <property type="match status" value="1"/>
</dbReference>
<organism evidence="11 12">
    <name type="scientific">Phormidesmis priestleyi Ana</name>
    <dbReference type="NCBI Taxonomy" id="1666911"/>
    <lineage>
        <taxon>Bacteria</taxon>
        <taxon>Bacillati</taxon>
        <taxon>Cyanobacteriota</taxon>
        <taxon>Cyanophyceae</taxon>
        <taxon>Leptolyngbyales</taxon>
        <taxon>Leptolyngbyaceae</taxon>
        <taxon>Phormidesmis</taxon>
    </lineage>
</organism>
<evidence type="ECO:0000256" key="7">
    <source>
        <dbReference type="SAM" id="MobiDB-lite"/>
    </source>
</evidence>
<dbReference type="Gene3D" id="1.10.287.1260">
    <property type="match status" value="1"/>
</dbReference>
<dbReference type="SUPFAM" id="SSF50182">
    <property type="entry name" value="Sm-like ribonucleoproteins"/>
    <property type="match status" value="1"/>
</dbReference>
<evidence type="ECO:0000256" key="6">
    <source>
        <dbReference type="ARBA" id="ARBA00023136"/>
    </source>
</evidence>
<dbReference type="InterPro" id="IPR011066">
    <property type="entry name" value="MscS_channel_C_sf"/>
</dbReference>
<evidence type="ECO:0000256" key="3">
    <source>
        <dbReference type="ARBA" id="ARBA00022475"/>
    </source>
</evidence>
<evidence type="ECO:0000259" key="10">
    <source>
        <dbReference type="Pfam" id="PF21082"/>
    </source>
</evidence>
<evidence type="ECO:0000259" key="9">
    <source>
        <dbReference type="Pfam" id="PF00924"/>
    </source>
</evidence>
<dbReference type="InterPro" id="IPR045275">
    <property type="entry name" value="MscS_archaea/bacteria_type"/>
</dbReference>
<dbReference type="Gene3D" id="3.30.70.100">
    <property type="match status" value="1"/>
</dbReference>
<sequence length="333" mass="36473">MDSLIEEVRGRLIELVGQGVILLPGVVLAIVVLICTRPAAQIVRKGVSKVACKALKSASLRSLLIQTAYAATWTVGILIACIIAFPDVGLTDLIALLGLGSVAIGFAFQDIFKNFLSGILLLLQEPFSLGDQIIVDDYEGTVEEIALRSTQICTYQGEIVVVPNSIVFTSPVQVMTGRPNRRTDLAIGVDYNTPLPHAVSTLKKAAQSVEEIRSNPSVEIDVVGFGDSSIDIMVRYWTHSEQKSVRRIKTQVIMAIKHACDEADINIPYPIRTVYHFDQQKYQDNAPQDNFSQDNAFQDNAFQDNAFQDNATQDHATQDGVPIESSAKSPINR</sequence>
<dbReference type="PANTHER" id="PTHR30221:SF1">
    <property type="entry name" value="SMALL-CONDUCTANCE MECHANOSENSITIVE CHANNEL"/>
    <property type="match status" value="1"/>
</dbReference>
<dbReference type="SUPFAM" id="SSF82689">
    <property type="entry name" value="Mechanosensitive channel protein MscS (YggB), C-terminal domain"/>
    <property type="match status" value="1"/>
</dbReference>
<feature type="domain" description="Mechanosensitive ion channel MscS" evidence="9">
    <location>
        <begin position="110"/>
        <end position="172"/>
    </location>
</feature>
<feature type="transmembrane region" description="Helical" evidence="8">
    <location>
        <begin position="63"/>
        <end position="85"/>
    </location>
</feature>
<keyword evidence="4 8" id="KW-0812">Transmembrane</keyword>
<dbReference type="InterPro" id="IPR011014">
    <property type="entry name" value="MscS_channel_TM-2"/>
</dbReference>
<accession>A0A0P8C4G0</accession>
<dbReference type="GO" id="GO:0008381">
    <property type="term" value="F:mechanosensitive monoatomic ion channel activity"/>
    <property type="evidence" value="ECO:0007669"/>
    <property type="project" value="InterPro"/>
</dbReference>
<evidence type="ECO:0000313" key="12">
    <source>
        <dbReference type="Proteomes" id="UP000050465"/>
    </source>
</evidence>
<dbReference type="STRING" id="1666911.HLUCCA11_06490"/>
<evidence type="ECO:0000256" key="4">
    <source>
        <dbReference type="ARBA" id="ARBA00022692"/>
    </source>
</evidence>
<dbReference type="InterPro" id="IPR010920">
    <property type="entry name" value="LSM_dom_sf"/>
</dbReference>
<dbReference type="InterPro" id="IPR049278">
    <property type="entry name" value="MS_channel_C"/>
</dbReference>
<protein>
    <submittedName>
        <fullName evidence="11">Small-conductance mechanosensitive channel</fullName>
    </submittedName>
</protein>
<feature type="compositionally biased region" description="Polar residues" evidence="7">
    <location>
        <begin position="284"/>
        <end position="315"/>
    </location>
</feature>
<dbReference type="Pfam" id="PF00924">
    <property type="entry name" value="MS_channel_2nd"/>
    <property type="match status" value="1"/>
</dbReference>
<keyword evidence="5 8" id="KW-1133">Transmembrane helix</keyword>
<dbReference type="InterPro" id="IPR023408">
    <property type="entry name" value="MscS_beta-dom_sf"/>
</dbReference>
<dbReference type="AlphaFoldDB" id="A0A0P8C4G0"/>
<dbReference type="InterPro" id="IPR006686">
    <property type="entry name" value="MscS_channel_CS"/>
</dbReference>
<keyword evidence="3" id="KW-1003">Cell membrane</keyword>
<dbReference type="SUPFAM" id="SSF82861">
    <property type="entry name" value="Mechanosensitive channel protein MscS (YggB), transmembrane region"/>
    <property type="match status" value="1"/>
</dbReference>
<dbReference type="PATRIC" id="fig|1666911.3.peg.5232"/>
<feature type="transmembrane region" description="Helical" evidence="8">
    <location>
        <begin position="12"/>
        <end position="35"/>
    </location>
</feature>
<name>A0A0P8C4G0_9CYAN</name>
<dbReference type="InterPro" id="IPR006685">
    <property type="entry name" value="MscS_channel_2nd"/>
</dbReference>
<evidence type="ECO:0000256" key="5">
    <source>
        <dbReference type="ARBA" id="ARBA00022989"/>
    </source>
</evidence>
<evidence type="ECO:0000313" key="11">
    <source>
        <dbReference type="EMBL" id="KPQ36508.1"/>
    </source>
</evidence>
<evidence type="ECO:0000256" key="8">
    <source>
        <dbReference type="SAM" id="Phobius"/>
    </source>
</evidence>
<comment type="similarity">
    <text evidence="2">Belongs to the MscS (TC 1.A.23) family.</text>
</comment>
<feature type="transmembrane region" description="Helical" evidence="8">
    <location>
        <begin position="91"/>
        <end position="108"/>
    </location>
</feature>
<comment type="subcellular location">
    <subcellularLocation>
        <location evidence="1">Cell membrane</location>
        <topology evidence="1">Multi-pass membrane protein</topology>
    </subcellularLocation>
</comment>
<comment type="caution">
    <text evidence="11">The sequence shown here is derived from an EMBL/GenBank/DDBJ whole genome shotgun (WGS) entry which is preliminary data.</text>
</comment>
<dbReference type="PROSITE" id="PS01246">
    <property type="entry name" value="UPF0003"/>
    <property type="match status" value="1"/>
</dbReference>
<keyword evidence="6 8" id="KW-0472">Membrane</keyword>
<dbReference type="GO" id="GO:0005886">
    <property type="term" value="C:plasma membrane"/>
    <property type="evidence" value="ECO:0007669"/>
    <property type="project" value="UniProtKB-SubCell"/>
</dbReference>
<dbReference type="Gene3D" id="2.30.30.60">
    <property type="match status" value="1"/>
</dbReference>
<dbReference type="Pfam" id="PF21082">
    <property type="entry name" value="MS_channel_3rd"/>
    <property type="match status" value="1"/>
</dbReference>
<dbReference type="EMBL" id="LJZR01000006">
    <property type="protein sequence ID" value="KPQ36508.1"/>
    <property type="molecule type" value="Genomic_DNA"/>
</dbReference>
<proteinExistence type="inferred from homology"/>
<feature type="region of interest" description="Disordered" evidence="7">
    <location>
        <begin position="284"/>
        <end position="333"/>
    </location>
</feature>
<evidence type="ECO:0000256" key="1">
    <source>
        <dbReference type="ARBA" id="ARBA00004651"/>
    </source>
</evidence>
<feature type="domain" description="Mechanosensitive ion channel MscS C-terminal" evidence="10">
    <location>
        <begin position="185"/>
        <end position="267"/>
    </location>
</feature>
<evidence type="ECO:0000256" key="2">
    <source>
        <dbReference type="ARBA" id="ARBA00008017"/>
    </source>
</evidence>